<dbReference type="InterPro" id="IPR036396">
    <property type="entry name" value="Cyt_P450_sf"/>
</dbReference>
<reference evidence="5 6" key="1">
    <citation type="journal article" date="2021" name="Plant Biotechnol. J.">
        <title>Multi-omics assisted identification of the key and species-specific regulatory components of drought-tolerant mechanisms in Gossypium stocksii.</title>
        <authorList>
            <person name="Yu D."/>
            <person name="Ke L."/>
            <person name="Zhang D."/>
            <person name="Wu Y."/>
            <person name="Sun Y."/>
            <person name="Mei J."/>
            <person name="Sun J."/>
            <person name="Sun Y."/>
        </authorList>
    </citation>
    <scope>NUCLEOTIDE SEQUENCE [LARGE SCALE GENOMIC DNA]</scope>
    <source>
        <strain evidence="6">cv. E1</strain>
        <tissue evidence="5">Leaf</tissue>
    </source>
</reference>
<keyword evidence="6" id="KW-1185">Reference proteome</keyword>
<keyword evidence="2" id="KW-0479">Metal-binding</keyword>
<feature type="transmembrane region" description="Helical" evidence="4">
    <location>
        <begin position="6"/>
        <end position="24"/>
    </location>
</feature>
<dbReference type="InterPro" id="IPR001128">
    <property type="entry name" value="Cyt_P450"/>
</dbReference>
<feature type="transmembrane region" description="Helical" evidence="4">
    <location>
        <begin position="107"/>
        <end position="127"/>
    </location>
</feature>
<proteinExistence type="inferred from homology"/>
<evidence type="ECO:0000313" key="5">
    <source>
        <dbReference type="EMBL" id="KAH1090475.1"/>
    </source>
</evidence>
<evidence type="ECO:0000256" key="3">
    <source>
        <dbReference type="ARBA" id="ARBA00023004"/>
    </source>
</evidence>
<sequence length="130" mass="14079">MAPALVLTDFLLLIISTLSLVLLVKSLRNSKSKGKYPPSPPALPIIGHIHLLKSELPTSFATLARKYGPLMQIRFGAAKFVVVSDAKSAQEILRTFDTDFASKFQPVPLVTISMKTVLSLMLVMVLIGGS</sequence>
<dbReference type="Pfam" id="PF00067">
    <property type="entry name" value="p450"/>
    <property type="match status" value="1"/>
</dbReference>
<name>A0A9D4A6E9_9ROSI</name>
<evidence type="ECO:0000256" key="1">
    <source>
        <dbReference type="ARBA" id="ARBA00010617"/>
    </source>
</evidence>
<comment type="caution">
    <text evidence="5">The sequence shown here is derived from an EMBL/GenBank/DDBJ whole genome shotgun (WGS) entry which is preliminary data.</text>
</comment>
<keyword evidence="4" id="KW-0812">Transmembrane</keyword>
<organism evidence="5 6">
    <name type="scientific">Gossypium stocksii</name>
    <dbReference type="NCBI Taxonomy" id="47602"/>
    <lineage>
        <taxon>Eukaryota</taxon>
        <taxon>Viridiplantae</taxon>
        <taxon>Streptophyta</taxon>
        <taxon>Embryophyta</taxon>
        <taxon>Tracheophyta</taxon>
        <taxon>Spermatophyta</taxon>
        <taxon>Magnoliopsida</taxon>
        <taxon>eudicotyledons</taxon>
        <taxon>Gunneridae</taxon>
        <taxon>Pentapetalae</taxon>
        <taxon>rosids</taxon>
        <taxon>malvids</taxon>
        <taxon>Malvales</taxon>
        <taxon>Malvaceae</taxon>
        <taxon>Malvoideae</taxon>
        <taxon>Gossypium</taxon>
    </lineage>
</organism>
<evidence type="ECO:0000313" key="6">
    <source>
        <dbReference type="Proteomes" id="UP000828251"/>
    </source>
</evidence>
<dbReference type="EMBL" id="JAIQCV010000006">
    <property type="protein sequence ID" value="KAH1090475.1"/>
    <property type="molecule type" value="Genomic_DNA"/>
</dbReference>
<dbReference type="OrthoDB" id="1470350at2759"/>
<dbReference type="GO" id="GO:0020037">
    <property type="term" value="F:heme binding"/>
    <property type="evidence" value="ECO:0007669"/>
    <property type="project" value="InterPro"/>
</dbReference>
<protein>
    <submittedName>
        <fullName evidence="5">Uncharacterized protein</fullName>
    </submittedName>
</protein>
<dbReference type="Gene3D" id="1.10.630.10">
    <property type="entry name" value="Cytochrome P450"/>
    <property type="match status" value="1"/>
</dbReference>
<dbReference type="Proteomes" id="UP000828251">
    <property type="component" value="Unassembled WGS sequence"/>
</dbReference>
<keyword evidence="3" id="KW-0408">Iron</keyword>
<dbReference type="SUPFAM" id="SSF48264">
    <property type="entry name" value="Cytochrome P450"/>
    <property type="match status" value="1"/>
</dbReference>
<evidence type="ECO:0000256" key="2">
    <source>
        <dbReference type="ARBA" id="ARBA00022723"/>
    </source>
</evidence>
<dbReference type="AlphaFoldDB" id="A0A9D4A6E9"/>
<dbReference type="GO" id="GO:0004497">
    <property type="term" value="F:monooxygenase activity"/>
    <property type="evidence" value="ECO:0007669"/>
    <property type="project" value="InterPro"/>
</dbReference>
<comment type="similarity">
    <text evidence="1">Belongs to the cytochrome P450 family.</text>
</comment>
<keyword evidence="4" id="KW-1133">Transmembrane helix</keyword>
<dbReference type="GO" id="GO:0016705">
    <property type="term" value="F:oxidoreductase activity, acting on paired donors, with incorporation or reduction of molecular oxygen"/>
    <property type="evidence" value="ECO:0007669"/>
    <property type="project" value="InterPro"/>
</dbReference>
<accession>A0A9D4A6E9</accession>
<dbReference type="PANTHER" id="PTHR47955">
    <property type="entry name" value="CYTOCHROME P450 FAMILY 71 PROTEIN"/>
    <property type="match status" value="1"/>
</dbReference>
<gene>
    <name evidence="5" type="ORF">J1N35_017732</name>
</gene>
<evidence type="ECO:0000256" key="4">
    <source>
        <dbReference type="SAM" id="Phobius"/>
    </source>
</evidence>
<dbReference type="GO" id="GO:0005506">
    <property type="term" value="F:iron ion binding"/>
    <property type="evidence" value="ECO:0007669"/>
    <property type="project" value="InterPro"/>
</dbReference>
<keyword evidence="4" id="KW-0472">Membrane</keyword>